<evidence type="ECO:0000259" key="6">
    <source>
        <dbReference type="PROSITE" id="PS50045"/>
    </source>
</evidence>
<keyword evidence="4" id="KW-0694">RNA-binding</keyword>
<dbReference type="SUPFAM" id="SSF46785">
    <property type="entry name" value="Winged helix' DNA-binding domain"/>
    <property type="match status" value="1"/>
</dbReference>
<keyword evidence="2" id="KW-0547">Nucleotide-binding</keyword>
<dbReference type="InterPro" id="IPR027417">
    <property type="entry name" value="P-loop_NTPase"/>
</dbReference>
<organism evidence="9 10">
    <name type="scientific">Candidatus Anaerostipes excrementavium</name>
    <dbReference type="NCBI Taxonomy" id="2838463"/>
    <lineage>
        <taxon>Bacteria</taxon>
        <taxon>Bacillati</taxon>
        <taxon>Bacillota</taxon>
        <taxon>Clostridia</taxon>
        <taxon>Lachnospirales</taxon>
        <taxon>Lachnospiraceae</taxon>
        <taxon>Anaerostipes</taxon>
    </lineage>
</organism>
<dbReference type="GO" id="GO:0003726">
    <property type="term" value="F:double-stranded RNA adenosine deaminase activity"/>
    <property type="evidence" value="ECO:0007669"/>
    <property type="project" value="InterPro"/>
</dbReference>
<dbReference type="SUPFAM" id="SSF53062">
    <property type="entry name" value="PTS system fructose IIA component-like"/>
    <property type="match status" value="1"/>
</dbReference>
<feature type="domain" description="Sigma-54 factor interaction" evidence="6">
    <location>
        <begin position="83"/>
        <end position="316"/>
    </location>
</feature>
<dbReference type="Pfam" id="PF01978">
    <property type="entry name" value="TrmB"/>
    <property type="match status" value="1"/>
</dbReference>
<dbReference type="PROSITE" id="PS51372">
    <property type="entry name" value="PRD_2"/>
    <property type="match status" value="1"/>
</dbReference>
<protein>
    <submittedName>
        <fullName evidence="9">Sigma 54-interacting transcriptional regulator</fullName>
    </submittedName>
</protein>
<evidence type="ECO:0000313" key="10">
    <source>
        <dbReference type="Proteomes" id="UP000886721"/>
    </source>
</evidence>
<dbReference type="Pfam" id="PF00158">
    <property type="entry name" value="Sigma54_activat"/>
    <property type="match status" value="1"/>
</dbReference>
<proteinExistence type="predicted"/>
<evidence type="ECO:0000256" key="5">
    <source>
        <dbReference type="ARBA" id="ARBA00023125"/>
    </source>
</evidence>
<dbReference type="InterPro" id="IPR036662">
    <property type="entry name" value="PTS_EIIA_man-typ_sf"/>
</dbReference>
<comment type="caution">
    <text evidence="9">The sequence shown here is derived from an EMBL/GenBank/DDBJ whole genome shotgun (WGS) entry which is preliminary data.</text>
</comment>
<dbReference type="InterPro" id="IPR036390">
    <property type="entry name" value="WH_DNA-bd_sf"/>
</dbReference>
<dbReference type="InterPro" id="IPR002831">
    <property type="entry name" value="Tscrpt_reg_TrmB_N"/>
</dbReference>
<feature type="domain" description="PTS EIIA type-4" evidence="7">
    <location>
        <begin position="530"/>
        <end position="666"/>
    </location>
</feature>
<dbReference type="InterPro" id="IPR036388">
    <property type="entry name" value="WH-like_DNA-bd_sf"/>
</dbReference>
<dbReference type="Pfam" id="PF03610">
    <property type="entry name" value="EIIA-man"/>
    <property type="match status" value="1"/>
</dbReference>
<gene>
    <name evidence="9" type="ORF">H9735_05430</name>
</gene>
<dbReference type="Gene3D" id="3.40.50.300">
    <property type="entry name" value="P-loop containing nucleotide triphosphate hydrolases"/>
    <property type="match status" value="1"/>
</dbReference>
<dbReference type="PROSITE" id="PS51096">
    <property type="entry name" value="PTS_EIIA_TYPE_4"/>
    <property type="match status" value="1"/>
</dbReference>
<reference evidence="9" key="2">
    <citation type="submission" date="2021-04" db="EMBL/GenBank/DDBJ databases">
        <authorList>
            <person name="Gilroy R."/>
        </authorList>
    </citation>
    <scope>NUCLEOTIDE SEQUENCE</scope>
    <source>
        <strain evidence="9">CHK191-13928</strain>
    </source>
</reference>
<dbReference type="GO" id="GO:0005524">
    <property type="term" value="F:ATP binding"/>
    <property type="evidence" value="ECO:0007669"/>
    <property type="project" value="UniProtKB-KW"/>
</dbReference>
<name>A0A9D1WUP9_9FIRM</name>
<dbReference type="AlphaFoldDB" id="A0A9D1WUP9"/>
<dbReference type="Gene3D" id="3.40.50.510">
    <property type="entry name" value="Phosphotransferase system, mannose-type IIA component"/>
    <property type="match status" value="1"/>
</dbReference>
<dbReference type="GO" id="GO:0006355">
    <property type="term" value="P:regulation of DNA-templated transcription"/>
    <property type="evidence" value="ECO:0007669"/>
    <property type="project" value="InterPro"/>
</dbReference>
<dbReference type="SUPFAM" id="SSF52540">
    <property type="entry name" value="P-loop containing nucleoside triphosphate hydrolases"/>
    <property type="match status" value="1"/>
</dbReference>
<dbReference type="InterPro" id="IPR003593">
    <property type="entry name" value="AAA+_ATPase"/>
</dbReference>
<feature type="domain" description="PRD" evidence="8">
    <location>
        <begin position="785"/>
        <end position="884"/>
    </location>
</feature>
<dbReference type="Gene3D" id="1.10.10.10">
    <property type="entry name" value="Winged helix-like DNA-binding domain superfamily/Winged helix DNA-binding domain"/>
    <property type="match status" value="1"/>
</dbReference>
<dbReference type="InterPro" id="IPR042371">
    <property type="entry name" value="Z_dom"/>
</dbReference>
<evidence type="ECO:0000256" key="2">
    <source>
        <dbReference type="ARBA" id="ARBA00022741"/>
    </source>
</evidence>
<dbReference type="CDD" id="cd00090">
    <property type="entry name" value="HTH_ARSR"/>
    <property type="match status" value="1"/>
</dbReference>
<accession>A0A9D1WUP9</accession>
<dbReference type="InterPro" id="IPR036634">
    <property type="entry name" value="PRD_sf"/>
</dbReference>
<dbReference type="PANTHER" id="PTHR32071:SF38">
    <property type="entry name" value="PSP OPERON TRANSCRIPTIONAL ACTIVATOR"/>
    <property type="match status" value="1"/>
</dbReference>
<reference evidence="9" key="1">
    <citation type="journal article" date="2021" name="PeerJ">
        <title>Extensive microbial diversity within the chicken gut microbiome revealed by metagenomics and culture.</title>
        <authorList>
            <person name="Gilroy R."/>
            <person name="Ravi A."/>
            <person name="Getino M."/>
            <person name="Pursley I."/>
            <person name="Horton D.L."/>
            <person name="Alikhan N.F."/>
            <person name="Baker D."/>
            <person name="Gharbi K."/>
            <person name="Hall N."/>
            <person name="Watson M."/>
            <person name="Adriaenssens E.M."/>
            <person name="Foster-Nyarko E."/>
            <person name="Jarju S."/>
            <person name="Secka A."/>
            <person name="Antonio M."/>
            <person name="Oren A."/>
            <person name="Chaudhuri R.R."/>
            <person name="La Ragione R."/>
            <person name="Hildebrand F."/>
            <person name="Pallen M.J."/>
        </authorList>
    </citation>
    <scope>NUCLEOTIDE SEQUENCE</scope>
    <source>
        <strain evidence="9">CHK191-13928</strain>
    </source>
</reference>
<dbReference type="Pfam" id="PF00874">
    <property type="entry name" value="PRD"/>
    <property type="match status" value="1"/>
</dbReference>
<evidence type="ECO:0000259" key="8">
    <source>
        <dbReference type="PROSITE" id="PS51372"/>
    </source>
</evidence>
<dbReference type="GO" id="GO:0003723">
    <property type="term" value="F:RNA binding"/>
    <property type="evidence" value="ECO:0007669"/>
    <property type="project" value="UniProtKB-KW"/>
</dbReference>
<evidence type="ECO:0000259" key="7">
    <source>
        <dbReference type="PROSITE" id="PS51096"/>
    </source>
</evidence>
<dbReference type="GO" id="GO:0016020">
    <property type="term" value="C:membrane"/>
    <property type="evidence" value="ECO:0007669"/>
    <property type="project" value="InterPro"/>
</dbReference>
<dbReference type="CDD" id="cd00009">
    <property type="entry name" value="AAA"/>
    <property type="match status" value="1"/>
</dbReference>
<keyword evidence="5" id="KW-0238">DNA-binding</keyword>
<dbReference type="GO" id="GO:0003677">
    <property type="term" value="F:DNA binding"/>
    <property type="evidence" value="ECO:0007669"/>
    <property type="project" value="UniProtKB-KW"/>
</dbReference>
<dbReference type="InterPro" id="IPR004701">
    <property type="entry name" value="PTS_EIIA_man-typ"/>
</dbReference>
<dbReference type="InterPro" id="IPR011608">
    <property type="entry name" value="PRD"/>
</dbReference>
<dbReference type="EMBL" id="DXEM01000015">
    <property type="protein sequence ID" value="HIX67554.1"/>
    <property type="molecule type" value="Genomic_DNA"/>
</dbReference>
<evidence type="ECO:0000256" key="3">
    <source>
        <dbReference type="ARBA" id="ARBA00022840"/>
    </source>
</evidence>
<dbReference type="GO" id="GO:0009401">
    <property type="term" value="P:phosphoenolpyruvate-dependent sugar phosphotransferase system"/>
    <property type="evidence" value="ECO:0007669"/>
    <property type="project" value="InterPro"/>
</dbReference>
<evidence type="ECO:0000313" key="9">
    <source>
        <dbReference type="EMBL" id="HIX67554.1"/>
    </source>
</evidence>
<dbReference type="PANTHER" id="PTHR32071">
    <property type="entry name" value="TRANSCRIPTIONAL REGULATORY PROTEIN"/>
    <property type="match status" value="1"/>
</dbReference>
<dbReference type="InterPro" id="IPR002078">
    <property type="entry name" value="Sigma_54_int"/>
</dbReference>
<dbReference type="SMART" id="SM00382">
    <property type="entry name" value="AAA"/>
    <property type="match status" value="1"/>
</dbReference>
<dbReference type="SUPFAM" id="SSF63520">
    <property type="entry name" value="PTS-regulatory domain, PRD"/>
    <property type="match status" value="1"/>
</dbReference>
<dbReference type="GO" id="GO:0016740">
    <property type="term" value="F:transferase activity"/>
    <property type="evidence" value="ECO:0007669"/>
    <property type="project" value="UniProtKB-KW"/>
</dbReference>
<evidence type="ECO:0000256" key="1">
    <source>
        <dbReference type="ARBA" id="ARBA00022679"/>
    </source>
</evidence>
<evidence type="ECO:0000256" key="4">
    <source>
        <dbReference type="ARBA" id="ARBA00022884"/>
    </source>
</evidence>
<sequence length="884" mass="101517">MEWKEIMARPSNKNRIIELLRDKEEKQTAEEIAQELGIRRNTASGILNELVREGTVQKEKTRPVKFSYLHKEIIHAKDPFSMFIGADKSLKEAVEKCKLSAAYPKRGMPILLFGASGVGKSLLAEYIYQYAKSIHAIPEEAPFVVLNCADYANNKELLSSVLFGYKKGAFTGAVKDTKGMIEEADQGYLFLDEVHRLSPEGQEKLFRYMDKGIVSRIGDNGHNFELNVRLIFATTEGREAMLDTFLRRIPVDVTLPQFHERTLDEKYQLILHLIHQESVIMECGFSVSSNVINRLLTFQGQGNIGTLRNIIRLSCAKAYNDVPGKKEIVPVRLSHLSVSQEIMMNRETVPYVSQDIKITPENDGLQFVTAAKHIQVQFPEQEIMQAVKDYLEKKIQAAQFRKMIYREINEMIDDAMGRDMYPYIQNLYSQAIDNILLYLQDNYGLKYNGIMEMVFVKVLYALNNLEDQVDDRRYEPIVGLLRKAMYRYYKMGLIFYEMVHQALDYETNPWFVRLFAILYFYSMAKEEGEYTNAIIVSHGPATASSITSTVNRVFETYIFEAFDMAYDTPKREVVSRIKKYLKNTDTSKGLLIFVDMGSLLSISEELKDDVEGDLGIVNNITTEMALEAGELILRHEDLKDIVDDIIAHHVTKWSYVPSRQKPKAIVFCCMTGLGTAGKMKGLFQECLEGMKGLEVVEEPYSELQKNGSQCDVFRKYDVQFIVATNKLEIPGVITLLLNELIDERGENVIYATIGQYYDKATVQKFTENIVRSFTMRNLIGQLTILNPDKIMDDVGEVVKRLEILEGARYPIDLKKMLYIHMCVMVERLMLEKGQIPDNHLTQELKCRKSFVKNLKESFSVIESKYHVSINDIEIQMIYNLVEEI</sequence>
<dbReference type="Proteomes" id="UP000886721">
    <property type="component" value="Unassembled WGS sequence"/>
</dbReference>
<keyword evidence="1" id="KW-0808">Transferase</keyword>
<dbReference type="InterPro" id="IPR011991">
    <property type="entry name" value="ArsR-like_HTH"/>
</dbReference>
<dbReference type="PROSITE" id="PS50045">
    <property type="entry name" value="SIGMA54_INTERACT_4"/>
    <property type="match status" value="1"/>
</dbReference>
<keyword evidence="3" id="KW-0067">ATP-binding</keyword>
<dbReference type="SMART" id="SM00550">
    <property type="entry name" value="Zalpha"/>
    <property type="match status" value="1"/>
</dbReference>